<feature type="binding site" evidence="10">
    <location>
        <position position="144"/>
    </location>
    <ligand>
        <name>Mg(2+)</name>
        <dbReference type="ChEBI" id="CHEBI:18420"/>
    </ligand>
</feature>
<keyword evidence="1" id="KW-0519">Myristate</keyword>
<keyword evidence="2 10" id="KW-0479">Metal-binding</keyword>
<evidence type="ECO:0000313" key="11">
    <source>
        <dbReference type="EMBL" id="KJA24410.1"/>
    </source>
</evidence>
<organism evidence="11 12">
    <name type="scientific">Hypholoma sublateritium (strain FD-334 SS-4)</name>
    <dbReference type="NCBI Taxonomy" id="945553"/>
    <lineage>
        <taxon>Eukaryota</taxon>
        <taxon>Fungi</taxon>
        <taxon>Dikarya</taxon>
        <taxon>Basidiomycota</taxon>
        <taxon>Agaricomycotina</taxon>
        <taxon>Agaricomycetes</taxon>
        <taxon>Agaricomycetidae</taxon>
        <taxon>Agaricales</taxon>
        <taxon>Agaricineae</taxon>
        <taxon>Strophariaceae</taxon>
        <taxon>Hypholoma</taxon>
    </lineage>
</organism>
<evidence type="ECO:0000256" key="1">
    <source>
        <dbReference type="ARBA" id="ARBA00022707"/>
    </source>
</evidence>
<dbReference type="InterPro" id="IPR027417">
    <property type="entry name" value="P-loop_NTPase"/>
</dbReference>
<dbReference type="SUPFAM" id="SSF47895">
    <property type="entry name" value="Transducin (alpha subunit), insertion domain"/>
    <property type="match status" value="1"/>
</dbReference>
<dbReference type="PANTHER" id="PTHR10218">
    <property type="entry name" value="GTP-BINDING PROTEIN ALPHA SUBUNIT"/>
    <property type="match status" value="1"/>
</dbReference>
<dbReference type="OrthoDB" id="5817230at2759"/>
<dbReference type="FunFam" id="3.40.50.300:FF:003800">
    <property type="entry name" value="Guanine nucleotide-binding protein G(k) subunit alpha"/>
    <property type="match status" value="1"/>
</dbReference>
<keyword evidence="4 10" id="KW-0460">Magnesium</keyword>
<evidence type="ECO:0000256" key="6">
    <source>
        <dbReference type="ARBA" id="ARBA00023139"/>
    </source>
</evidence>
<evidence type="ECO:0000256" key="4">
    <source>
        <dbReference type="ARBA" id="ARBA00022842"/>
    </source>
</evidence>
<dbReference type="SMART" id="SM00275">
    <property type="entry name" value="G_alpha"/>
    <property type="match status" value="1"/>
</dbReference>
<evidence type="ECO:0000256" key="8">
    <source>
        <dbReference type="ARBA" id="ARBA00023288"/>
    </source>
</evidence>
<reference evidence="12" key="1">
    <citation type="submission" date="2014-04" db="EMBL/GenBank/DDBJ databases">
        <title>Evolutionary Origins and Diversification of the Mycorrhizal Mutualists.</title>
        <authorList>
            <consortium name="DOE Joint Genome Institute"/>
            <consortium name="Mycorrhizal Genomics Consortium"/>
            <person name="Kohler A."/>
            <person name="Kuo A."/>
            <person name="Nagy L.G."/>
            <person name="Floudas D."/>
            <person name="Copeland A."/>
            <person name="Barry K.W."/>
            <person name="Cichocki N."/>
            <person name="Veneault-Fourrey C."/>
            <person name="LaButti K."/>
            <person name="Lindquist E.A."/>
            <person name="Lipzen A."/>
            <person name="Lundell T."/>
            <person name="Morin E."/>
            <person name="Murat C."/>
            <person name="Riley R."/>
            <person name="Ohm R."/>
            <person name="Sun H."/>
            <person name="Tunlid A."/>
            <person name="Henrissat B."/>
            <person name="Grigoriev I.V."/>
            <person name="Hibbett D.S."/>
            <person name="Martin F."/>
        </authorList>
    </citation>
    <scope>NUCLEOTIDE SEQUENCE [LARGE SCALE GENOMIC DNA]</scope>
    <source>
        <strain evidence="12">FD-334 SS-4</strain>
    </source>
</reference>
<dbReference type="GO" id="GO:0005737">
    <property type="term" value="C:cytoplasm"/>
    <property type="evidence" value="ECO:0007669"/>
    <property type="project" value="TreeGrafter"/>
</dbReference>
<evidence type="ECO:0000256" key="2">
    <source>
        <dbReference type="ARBA" id="ARBA00022723"/>
    </source>
</evidence>
<dbReference type="AlphaFoldDB" id="A0A0D2PYC3"/>
<dbReference type="EMBL" id="KN817537">
    <property type="protein sequence ID" value="KJA24410.1"/>
    <property type="molecule type" value="Genomic_DNA"/>
</dbReference>
<feature type="binding site" evidence="9">
    <location>
        <position position="288"/>
    </location>
    <ligand>
        <name>GTP</name>
        <dbReference type="ChEBI" id="CHEBI:37565"/>
    </ligand>
</feature>
<dbReference type="PANTHER" id="PTHR10218:SF362">
    <property type="entry name" value="G PROTEIN ALPHA O SUBUNIT"/>
    <property type="match status" value="1"/>
</dbReference>
<evidence type="ECO:0000256" key="3">
    <source>
        <dbReference type="ARBA" id="ARBA00022741"/>
    </source>
</evidence>
<dbReference type="PROSITE" id="PS51882">
    <property type="entry name" value="G_ALPHA"/>
    <property type="match status" value="1"/>
</dbReference>
<accession>A0A0D2PYC3</accession>
<keyword evidence="7" id="KW-0807">Transducer</keyword>
<evidence type="ECO:0000256" key="10">
    <source>
        <dbReference type="PIRSR" id="PIRSR601019-2"/>
    </source>
</evidence>
<dbReference type="Pfam" id="PF00503">
    <property type="entry name" value="G-alpha"/>
    <property type="match status" value="1"/>
</dbReference>
<evidence type="ECO:0000256" key="9">
    <source>
        <dbReference type="PIRSR" id="PIRSR601019-1"/>
    </source>
</evidence>
<keyword evidence="3 9" id="KW-0547">Nucleotide-binding</keyword>
<proteinExistence type="predicted"/>
<evidence type="ECO:0000256" key="5">
    <source>
        <dbReference type="ARBA" id="ARBA00023134"/>
    </source>
</evidence>
<dbReference type="InterPro" id="IPR011025">
    <property type="entry name" value="GproteinA_insert"/>
</dbReference>
<dbReference type="GO" id="GO:0031683">
    <property type="term" value="F:G-protein beta/gamma-subunit complex binding"/>
    <property type="evidence" value="ECO:0007669"/>
    <property type="project" value="InterPro"/>
</dbReference>
<dbReference type="SUPFAM" id="SSF52540">
    <property type="entry name" value="P-loop containing nucleoside triphosphate hydrolases"/>
    <property type="match status" value="1"/>
</dbReference>
<dbReference type="GO" id="GO:0005525">
    <property type="term" value="F:GTP binding"/>
    <property type="evidence" value="ECO:0007669"/>
    <property type="project" value="UniProtKB-KW"/>
</dbReference>
<evidence type="ECO:0000313" key="12">
    <source>
        <dbReference type="Proteomes" id="UP000054270"/>
    </source>
</evidence>
<keyword evidence="12" id="KW-1185">Reference proteome</keyword>
<dbReference type="GO" id="GO:0005834">
    <property type="term" value="C:heterotrimeric G-protein complex"/>
    <property type="evidence" value="ECO:0007669"/>
    <property type="project" value="TreeGrafter"/>
</dbReference>
<dbReference type="Gene3D" id="3.40.50.300">
    <property type="entry name" value="P-loop containing nucleotide triphosphate hydrolases"/>
    <property type="match status" value="1"/>
</dbReference>
<dbReference type="GO" id="GO:0003924">
    <property type="term" value="F:GTPase activity"/>
    <property type="evidence" value="ECO:0007669"/>
    <property type="project" value="InterPro"/>
</dbReference>
<feature type="binding site" evidence="10">
    <location>
        <position position="12"/>
    </location>
    <ligand>
        <name>Mg(2+)</name>
        <dbReference type="ChEBI" id="CHEBI:18420"/>
    </ligand>
</feature>
<dbReference type="InterPro" id="IPR001019">
    <property type="entry name" value="Gprotein_alpha_su"/>
</dbReference>
<feature type="binding site" evidence="9">
    <location>
        <begin position="113"/>
        <end position="114"/>
    </location>
    <ligand>
        <name>GTP</name>
        <dbReference type="ChEBI" id="CHEBI:37565"/>
    </ligand>
</feature>
<protein>
    <recommendedName>
        <fullName evidence="13">G-protein alpha subunit</fullName>
    </recommendedName>
</protein>
<gene>
    <name evidence="11" type="ORF">HYPSUDRAFT_65621</name>
</gene>
<dbReference type="GO" id="GO:0001664">
    <property type="term" value="F:G protein-coupled receptor binding"/>
    <property type="evidence" value="ECO:0007669"/>
    <property type="project" value="TreeGrafter"/>
</dbReference>
<dbReference type="Proteomes" id="UP000054270">
    <property type="component" value="Unassembled WGS sequence"/>
</dbReference>
<keyword evidence="8" id="KW-0449">Lipoprotein</keyword>
<evidence type="ECO:0000256" key="7">
    <source>
        <dbReference type="ARBA" id="ARBA00023224"/>
    </source>
</evidence>
<dbReference type="CDD" id="cd00066">
    <property type="entry name" value="G-alpha"/>
    <property type="match status" value="1"/>
</dbReference>
<keyword evidence="6" id="KW-0564">Palmitate</keyword>
<dbReference type="PRINTS" id="PR00318">
    <property type="entry name" value="GPROTEINA"/>
</dbReference>
<evidence type="ECO:0008006" key="13">
    <source>
        <dbReference type="Google" id="ProtNLM"/>
    </source>
</evidence>
<keyword evidence="5 9" id="KW-0342">GTP-binding</keyword>
<dbReference type="GO" id="GO:0007188">
    <property type="term" value="P:adenylate cyclase-modulating G protein-coupled receptor signaling pathway"/>
    <property type="evidence" value="ECO:0007669"/>
    <property type="project" value="TreeGrafter"/>
</dbReference>
<sequence length="329" mass="37954">MTLLGSSGSGKSTIMKQMDIIYQGGISEKNRYQQLVYENIYSAIADVVQHMNQNQYWSNFKYKGYENIANKIVSEWNCRATMPDHVGIVIEEIWSDSFVRSLVNLGKFVFSCDSSEYFLNNISRIGHPSYCPSDEDIIRGWCTSTGIYTQTFNIKSAQVEVIDTSGARSERRKWRHCFQPGMLVVFCVALTDYSQRLSEDKSASRMTDSLQLFKDIANSKELLESSMIIIFTKADHLRERIEKTPLSHSFVDYTGEDTFEAALSYIANRYLSLVVSRTKPIYTYVVDATNTEDVRSTFSEVYVEYMITSFRFENKEQSFHNRTILEHVQ</sequence>
<dbReference type="STRING" id="945553.A0A0D2PYC3"/>
<name>A0A0D2PYC3_HYPSF</name>
<dbReference type="Gene3D" id="1.10.400.10">
    <property type="entry name" value="GI Alpha 1, domain 2-like"/>
    <property type="match status" value="1"/>
</dbReference>
<dbReference type="GO" id="GO:0046872">
    <property type="term" value="F:metal ion binding"/>
    <property type="evidence" value="ECO:0007669"/>
    <property type="project" value="UniProtKB-KW"/>
</dbReference>